<dbReference type="InterPro" id="IPR013429">
    <property type="entry name" value="Regulatory_FmdB_Zinc_ribbon"/>
</dbReference>
<gene>
    <name evidence="3" type="ORF">DRP43_01965</name>
</gene>
<protein>
    <submittedName>
        <fullName evidence="3">Zinc ribbon domain-containing protein</fullName>
    </submittedName>
</protein>
<dbReference type="Pfam" id="PF09723">
    <property type="entry name" value="Zn_ribbon_8"/>
    <property type="match status" value="1"/>
</dbReference>
<dbReference type="SMART" id="SM00834">
    <property type="entry name" value="CxxC_CXXC_SSSS"/>
    <property type="match status" value="1"/>
</dbReference>
<organism evidence="3 4">
    <name type="scientific">candidate division TA06 bacterium</name>
    <dbReference type="NCBI Taxonomy" id="2250710"/>
    <lineage>
        <taxon>Bacteria</taxon>
        <taxon>Bacteria division TA06</taxon>
    </lineage>
</organism>
<dbReference type="Proteomes" id="UP000271125">
    <property type="component" value="Unassembled WGS sequence"/>
</dbReference>
<feature type="region of interest" description="Disordered" evidence="1">
    <location>
        <begin position="64"/>
        <end position="86"/>
    </location>
</feature>
<evidence type="ECO:0000313" key="3">
    <source>
        <dbReference type="EMBL" id="RKX71925.1"/>
    </source>
</evidence>
<evidence type="ECO:0000259" key="2">
    <source>
        <dbReference type="SMART" id="SM00834"/>
    </source>
</evidence>
<feature type="domain" description="Putative regulatory protein FmdB zinc ribbon" evidence="2">
    <location>
        <begin position="1"/>
        <end position="41"/>
    </location>
</feature>
<evidence type="ECO:0000313" key="4">
    <source>
        <dbReference type="Proteomes" id="UP000271125"/>
    </source>
</evidence>
<dbReference type="EMBL" id="QNBD01000066">
    <property type="protein sequence ID" value="RKX71925.1"/>
    <property type="molecule type" value="Genomic_DNA"/>
</dbReference>
<name>A0A660SM71_UNCT6</name>
<comment type="caution">
    <text evidence="3">The sequence shown here is derived from an EMBL/GenBank/DDBJ whole genome shotgun (WGS) entry which is preliminary data.</text>
</comment>
<reference evidence="3 4" key="1">
    <citation type="submission" date="2018-06" db="EMBL/GenBank/DDBJ databases">
        <title>Extensive metabolic versatility and redundancy in microbially diverse, dynamic hydrothermal sediments.</title>
        <authorList>
            <person name="Dombrowski N."/>
            <person name="Teske A."/>
            <person name="Baker B.J."/>
        </authorList>
    </citation>
    <scope>NUCLEOTIDE SEQUENCE [LARGE SCALE GENOMIC DNA]</scope>
    <source>
        <strain evidence="3">B10_G13</strain>
    </source>
</reference>
<feature type="compositionally biased region" description="Polar residues" evidence="1">
    <location>
        <begin position="64"/>
        <end position="80"/>
    </location>
</feature>
<dbReference type="PANTHER" id="PTHR34404:SF2">
    <property type="entry name" value="CONSERVED SERINE RICH PROTEIN"/>
    <property type="match status" value="1"/>
</dbReference>
<accession>A0A660SM71</accession>
<dbReference type="AlphaFoldDB" id="A0A660SM71"/>
<dbReference type="NCBIfam" id="TIGR02605">
    <property type="entry name" value="CxxC_CxxC_SSSS"/>
    <property type="match status" value="1"/>
</dbReference>
<dbReference type="PANTHER" id="PTHR34404">
    <property type="entry name" value="REGULATORY PROTEIN, FMDB FAMILY"/>
    <property type="match status" value="1"/>
</dbReference>
<evidence type="ECO:0000256" key="1">
    <source>
        <dbReference type="SAM" id="MobiDB-lite"/>
    </source>
</evidence>
<proteinExistence type="predicted"/>
<sequence>MPTYTYKCKECKFEFDVFKKITDNSIELCPKCGGKSVKTLSVGGGIIFKGNGFYITDYKKKNSLHPSTKSTLKENSNIDTKQVDKK</sequence>